<dbReference type="SMART" id="SM00341">
    <property type="entry name" value="HRDC"/>
    <property type="match status" value="1"/>
</dbReference>
<dbReference type="KEGG" id="psac:PSM36_0541"/>
<dbReference type="Gene3D" id="2.30.30.940">
    <property type="match status" value="1"/>
</dbReference>
<dbReference type="InterPro" id="IPR002121">
    <property type="entry name" value="HRDC_dom"/>
</dbReference>
<feature type="coiled-coil region" evidence="1">
    <location>
        <begin position="477"/>
        <end position="511"/>
    </location>
</feature>
<dbReference type="GO" id="GO:0000723">
    <property type="term" value="P:telomere maintenance"/>
    <property type="evidence" value="ECO:0007669"/>
    <property type="project" value="InterPro"/>
</dbReference>
<dbReference type="InterPro" id="IPR029491">
    <property type="entry name" value="Helicase_HTH"/>
</dbReference>
<dbReference type="GO" id="GO:0006281">
    <property type="term" value="P:DNA repair"/>
    <property type="evidence" value="ECO:0007669"/>
    <property type="project" value="InterPro"/>
</dbReference>
<dbReference type="SMART" id="SM00382">
    <property type="entry name" value="AAA"/>
    <property type="match status" value="1"/>
</dbReference>
<dbReference type="SUPFAM" id="SSF52540">
    <property type="entry name" value="P-loop containing nucleoside triphosphate hydrolases"/>
    <property type="match status" value="2"/>
</dbReference>
<sequence length="819" mass="93995">MDNNKLAFDFALHTNRNLFITGKAGTGKTTFLRRLKEISGKQMAVVAPTGVAAINAGGTTIHSFFQLPLTPFFPTPEGRKQLISQTRMRGHRRRVLQELELLVIDEISMVRADLLDAIDASLRHFRYRSDQLFGGVQVIFIGDMFQLSPVAKEDEWRLLSEYYQSPYFFHSRAIMQDPPVYIEFEKIYRQTNSDFIRVLNEIRNDCLSPESFRMLESRYDPLFTPRDEDDYIVLTTHNYKADQINTRELVKLKGKAHKFSAKIEGDYPEKNYPTEPELELKPGAKVMFLRNDTETARFYNGKTGVVDRIDGDTIIVCCDGNEYIEVERTQWENIGYSANPETKQIEENTLGRFIQYPLRLAWAITIHKSQGLTFDKVMIDAGQAFAPGQIYVALSRCRSLEGIVLLSKIHPDSIRNDHQIIDHEKNKLTVDVLENQLEESRNAYRSHLLLSIFDFMGILTQVRRLSSKIKEWGESFNDETQSYLRNIQQQLEETEQVAAKFQVQLNSIIRQQPLREDYLKDRLSAAGDFFMEKIDLLIEELRQSPASTDSRAHAAEYNEAIQDVFSDLALKKHLLGKFKSDTTIEAYFEAKNNFRLPSFSVNAYAISASTKSGLSHPGLYRLLVEERNNICGPRDLPIYLVAGSKTLYEMAEYLPQNKKELLQISGFGPAKVEKYGPAFLSIIQDYCKRHGLELRLAEKGVSRRKQKEKKEKKEKKKKGDSRRLSLEMFRSGKTIEGIAEERNLAVSTIGTHLAKYVETGELVITDFIPRERLRLAEEKLRTASPDAPVYYTLQPDFSNTEIMMILAHKRRGGSESSFP</sequence>
<dbReference type="AlphaFoldDB" id="A0A1R3SUX8"/>
<dbReference type="Pfam" id="PF05970">
    <property type="entry name" value="PIF1"/>
    <property type="match status" value="1"/>
</dbReference>
<dbReference type="GO" id="GO:0003676">
    <property type="term" value="F:nucleic acid binding"/>
    <property type="evidence" value="ECO:0007669"/>
    <property type="project" value="InterPro"/>
</dbReference>
<accession>A0A1R3SUX8</accession>
<dbReference type="InterPro" id="IPR027417">
    <property type="entry name" value="P-loop_NTPase"/>
</dbReference>
<dbReference type="RefSeq" id="WP_076928672.1">
    <property type="nucleotide sequence ID" value="NZ_LT605205.1"/>
</dbReference>
<evidence type="ECO:0000256" key="2">
    <source>
        <dbReference type="SAM" id="MobiDB-lite"/>
    </source>
</evidence>
<evidence type="ECO:0000259" key="3">
    <source>
        <dbReference type="PROSITE" id="PS50967"/>
    </source>
</evidence>
<dbReference type="EMBL" id="LT605205">
    <property type="protein sequence ID" value="SCD19371.1"/>
    <property type="molecule type" value="Genomic_DNA"/>
</dbReference>
<organism evidence="4 5">
    <name type="scientific">Proteiniphilum saccharofermentans</name>
    <dbReference type="NCBI Taxonomy" id="1642647"/>
    <lineage>
        <taxon>Bacteria</taxon>
        <taxon>Pseudomonadati</taxon>
        <taxon>Bacteroidota</taxon>
        <taxon>Bacteroidia</taxon>
        <taxon>Bacteroidales</taxon>
        <taxon>Dysgonomonadaceae</taxon>
        <taxon>Proteiniphilum</taxon>
    </lineage>
</organism>
<evidence type="ECO:0000256" key="1">
    <source>
        <dbReference type="SAM" id="Coils"/>
    </source>
</evidence>
<feature type="domain" description="HRDC" evidence="3">
    <location>
        <begin position="613"/>
        <end position="693"/>
    </location>
</feature>
<dbReference type="Gene3D" id="3.40.50.300">
    <property type="entry name" value="P-loop containing nucleotide triphosphate hydrolases"/>
    <property type="match status" value="2"/>
</dbReference>
<dbReference type="SUPFAM" id="SSF47819">
    <property type="entry name" value="HRDC-like"/>
    <property type="match status" value="1"/>
</dbReference>
<reference evidence="4 5" key="1">
    <citation type="submission" date="2016-08" db="EMBL/GenBank/DDBJ databases">
        <authorList>
            <person name="Seilhamer J.J."/>
        </authorList>
    </citation>
    <scope>NUCLEOTIDE SEQUENCE [LARGE SCALE GENOMIC DNA]</scope>
    <source>
        <strain evidence="4">M3/6</strain>
    </source>
</reference>
<evidence type="ECO:0000313" key="5">
    <source>
        <dbReference type="Proteomes" id="UP000187464"/>
    </source>
</evidence>
<dbReference type="CDD" id="cd18809">
    <property type="entry name" value="SF1_C_RecD"/>
    <property type="match status" value="1"/>
</dbReference>
<dbReference type="Pfam" id="PF14493">
    <property type="entry name" value="HTH_40"/>
    <property type="match status" value="1"/>
</dbReference>
<dbReference type="GO" id="GO:0000166">
    <property type="term" value="F:nucleotide binding"/>
    <property type="evidence" value="ECO:0007669"/>
    <property type="project" value="InterPro"/>
</dbReference>
<proteinExistence type="predicted"/>
<name>A0A1R3SUX8_9BACT</name>
<feature type="compositionally biased region" description="Basic residues" evidence="2">
    <location>
        <begin position="702"/>
        <end position="720"/>
    </location>
</feature>
<evidence type="ECO:0000313" key="4">
    <source>
        <dbReference type="EMBL" id="SCD19371.1"/>
    </source>
</evidence>
<dbReference type="PROSITE" id="PS50967">
    <property type="entry name" value="HRDC"/>
    <property type="match status" value="1"/>
</dbReference>
<dbReference type="Proteomes" id="UP000187464">
    <property type="component" value="Chromosome I"/>
</dbReference>
<dbReference type="Gene3D" id="1.10.150.80">
    <property type="entry name" value="HRDC domain"/>
    <property type="match status" value="1"/>
</dbReference>
<dbReference type="PANTHER" id="PTHR47642:SF7">
    <property type="entry name" value="ATP-DEPENDENT DNA HELICASE PIF1"/>
    <property type="match status" value="1"/>
</dbReference>
<dbReference type="InterPro" id="IPR044876">
    <property type="entry name" value="HRDC_dom_sf"/>
</dbReference>
<gene>
    <name evidence="4" type="ORF">PSM36_0541</name>
</gene>
<dbReference type="InterPro" id="IPR003593">
    <property type="entry name" value="AAA+_ATPase"/>
</dbReference>
<dbReference type="InterPro" id="IPR051055">
    <property type="entry name" value="PIF1_helicase"/>
</dbReference>
<dbReference type="InterPro" id="IPR010997">
    <property type="entry name" value="HRDC-like_sf"/>
</dbReference>
<keyword evidence="1" id="KW-0175">Coiled coil</keyword>
<feature type="region of interest" description="Disordered" evidence="2">
    <location>
        <begin position="698"/>
        <end position="723"/>
    </location>
</feature>
<dbReference type="PANTHER" id="PTHR47642">
    <property type="entry name" value="ATP-DEPENDENT DNA HELICASE"/>
    <property type="match status" value="1"/>
</dbReference>
<dbReference type="FunFam" id="3.40.50.300:FF:001498">
    <property type="entry name" value="ATP-dependent DNA helicase"/>
    <property type="match status" value="1"/>
</dbReference>
<dbReference type="GO" id="GO:0003678">
    <property type="term" value="F:DNA helicase activity"/>
    <property type="evidence" value="ECO:0007669"/>
    <property type="project" value="InterPro"/>
</dbReference>
<dbReference type="Pfam" id="PF00570">
    <property type="entry name" value="HRDC"/>
    <property type="match status" value="1"/>
</dbReference>
<keyword evidence="5" id="KW-1185">Reference proteome</keyword>
<dbReference type="InterPro" id="IPR010285">
    <property type="entry name" value="DNA_helicase_pif1-like_DEAD"/>
</dbReference>
<dbReference type="STRING" id="1642647.PSM36_0541"/>
<protein>
    <recommendedName>
        <fullName evidence="3">HRDC domain-containing protein</fullName>
    </recommendedName>
</protein>